<dbReference type="EMBL" id="JASNQZ010000006">
    <property type="protein sequence ID" value="KAL0956973.1"/>
    <property type="molecule type" value="Genomic_DNA"/>
</dbReference>
<comment type="caution">
    <text evidence="2">The sequence shown here is derived from an EMBL/GenBank/DDBJ whole genome shotgun (WGS) entry which is preliminary data.</text>
</comment>
<keyword evidence="3" id="KW-1185">Reference proteome</keyword>
<protein>
    <recommendedName>
        <fullName evidence="4">F-box domain-containing protein</fullName>
    </recommendedName>
</protein>
<evidence type="ECO:0008006" key="4">
    <source>
        <dbReference type="Google" id="ProtNLM"/>
    </source>
</evidence>
<feature type="region of interest" description="Disordered" evidence="1">
    <location>
        <begin position="1"/>
        <end position="32"/>
    </location>
</feature>
<organism evidence="2 3">
    <name type="scientific">Hohenbuehelia grisea</name>
    <dbReference type="NCBI Taxonomy" id="104357"/>
    <lineage>
        <taxon>Eukaryota</taxon>
        <taxon>Fungi</taxon>
        <taxon>Dikarya</taxon>
        <taxon>Basidiomycota</taxon>
        <taxon>Agaricomycotina</taxon>
        <taxon>Agaricomycetes</taxon>
        <taxon>Agaricomycetidae</taxon>
        <taxon>Agaricales</taxon>
        <taxon>Pleurotineae</taxon>
        <taxon>Pleurotaceae</taxon>
        <taxon>Hohenbuehelia</taxon>
    </lineage>
</organism>
<name>A0ABR3JMC4_9AGAR</name>
<reference evidence="3" key="1">
    <citation type="submission" date="2024-06" db="EMBL/GenBank/DDBJ databases">
        <title>Multi-omics analyses provide insights into the biosynthesis of the anticancer antibiotic pleurotin in Hohenbuehelia grisea.</title>
        <authorList>
            <person name="Weaver J.A."/>
            <person name="Alberti F."/>
        </authorList>
    </citation>
    <scope>NUCLEOTIDE SEQUENCE [LARGE SCALE GENOMIC DNA]</scope>
    <source>
        <strain evidence="3">T-177</strain>
    </source>
</reference>
<proteinExistence type="predicted"/>
<gene>
    <name evidence="2" type="ORF">HGRIS_003076</name>
</gene>
<accession>A0ABR3JMC4</accession>
<sequence>MPPKKRQKYNKESSRDSPPPDEQRSHSSIQAARTSNSASAFLKLPIEVMLEIISYYPLAGMTLVPVEYRHNYSAPLEWQRPSYSVLPGVFLDRYEALRALTLTCSALRRSILPVLWEHVEACSASHAETGWYKSVGVRLRCKSNILFHNPHLAEHVQTITVAFTRYQTESVLGAFARCLTCLPNLHTVNIFHAHSQMTTAIQKAFEGFTFPTVTTICLPTSAHQFLRCCPNIRQVDCAGGDGSQLISAISKACKHVEQYECVETREETLIKRLGKAAPELRTLGLQVAALIYIPDITKVASFSLWIRRLTFSTSCRQFLQTCLRAAANLRLYTCISRCIMIPIPPTIWLTAVLLPRNRFSKQITAPTRLAQLSFTVITDLTQALSLKKFLYRRMYS</sequence>
<evidence type="ECO:0000313" key="3">
    <source>
        <dbReference type="Proteomes" id="UP001556367"/>
    </source>
</evidence>
<evidence type="ECO:0000313" key="2">
    <source>
        <dbReference type="EMBL" id="KAL0956973.1"/>
    </source>
</evidence>
<evidence type="ECO:0000256" key="1">
    <source>
        <dbReference type="SAM" id="MobiDB-lite"/>
    </source>
</evidence>
<dbReference type="Proteomes" id="UP001556367">
    <property type="component" value="Unassembled WGS sequence"/>
</dbReference>